<dbReference type="EMBL" id="FQZO01000001">
    <property type="protein sequence ID" value="SHI41930.1"/>
    <property type="molecule type" value="Genomic_DNA"/>
</dbReference>
<organism evidence="4 5">
    <name type="scientific">Clostridium amylolyticum</name>
    <dbReference type="NCBI Taxonomy" id="1121298"/>
    <lineage>
        <taxon>Bacteria</taxon>
        <taxon>Bacillati</taxon>
        <taxon>Bacillota</taxon>
        <taxon>Clostridia</taxon>
        <taxon>Eubacteriales</taxon>
        <taxon>Clostridiaceae</taxon>
        <taxon>Clostridium</taxon>
    </lineage>
</organism>
<dbReference type="InterPro" id="IPR028082">
    <property type="entry name" value="Peripla_BP_I"/>
</dbReference>
<dbReference type="Gene3D" id="3.40.50.2300">
    <property type="match status" value="2"/>
</dbReference>
<evidence type="ECO:0000313" key="5">
    <source>
        <dbReference type="Proteomes" id="UP000184080"/>
    </source>
</evidence>
<feature type="chain" id="PRO_5038576082" evidence="2">
    <location>
        <begin position="26"/>
        <end position="369"/>
    </location>
</feature>
<name>A0A1M6AZN2_9CLOT</name>
<feature type="domain" description="ABC transporter substrate-binding protein PnrA-like" evidence="3">
    <location>
        <begin position="38"/>
        <end position="318"/>
    </location>
</feature>
<dbReference type="RefSeq" id="WP_073003700.1">
    <property type="nucleotide sequence ID" value="NZ_FQZO01000001.1"/>
</dbReference>
<evidence type="ECO:0000256" key="2">
    <source>
        <dbReference type="SAM" id="SignalP"/>
    </source>
</evidence>
<dbReference type="OrthoDB" id="9769871at2"/>
<dbReference type="PANTHER" id="PTHR43208:SF1">
    <property type="entry name" value="ABC TRANSPORTER SUBSTRATE-BINDING PROTEIN"/>
    <property type="match status" value="1"/>
</dbReference>
<keyword evidence="5" id="KW-1185">Reference proteome</keyword>
<reference evidence="4 5" key="1">
    <citation type="submission" date="2016-11" db="EMBL/GenBank/DDBJ databases">
        <authorList>
            <person name="Jaros S."/>
            <person name="Januszkiewicz K."/>
            <person name="Wedrychowicz H."/>
        </authorList>
    </citation>
    <scope>NUCLEOTIDE SEQUENCE [LARGE SCALE GENOMIC DNA]</scope>
    <source>
        <strain evidence="4 5">DSM 21864</strain>
    </source>
</reference>
<dbReference type="Proteomes" id="UP000184080">
    <property type="component" value="Unassembled WGS sequence"/>
</dbReference>
<accession>A0A1M6AZN2</accession>
<gene>
    <name evidence="4" type="ORF">SAMN05444401_0582</name>
</gene>
<dbReference type="GO" id="GO:0005886">
    <property type="term" value="C:plasma membrane"/>
    <property type="evidence" value="ECO:0007669"/>
    <property type="project" value="InterPro"/>
</dbReference>
<dbReference type="PANTHER" id="PTHR43208">
    <property type="entry name" value="ABC TRANSPORTER SUBSTRATE-BINDING PROTEIN"/>
    <property type="match status" value="1"/>
</dbReference>
<proteinExistence type="predicted"/>
<dbReference type="PROSITE" id="PS51257">
    <property type="entry name" value="PROKAR_LIPOPROTEIN"/>
    <property type="match status" value="1"/>
</dbReference>
<dbReference type="InterPro" id="IPR052910">
    <property type="entry name" value="ABC-Purine-Binding"/>
</dbReference>
<evidence type="ECO:0000256" key="1">
    <source>
        <dbReference type="ARBA" id="ARBA00022729"/>
    </source>
</evidence>
<dbReference type="Pfam" id="PF02608">
    <property type="entry name" value="Bmp"/>
    <property type="match status" value="1"/>
</dbReference>
<evidence type="ECO:0000259" key="3">
    <source>
        <dbReference type="Pfam" id="PF02608"/>
    </source>
</evidence>
<keyword evidence="1 2" id="KW-0732">Signal</keyword>
<dbReference type="CDD" id="cd19963">
    <property type="entry name" value="PBP1_BMP-like"/>
    <property type="match status" value="1"/>
</dbReference>
<protein>
    <submittedName>
        <fullName evidence="4">Nucleoside-binding protein</fullName>
    </submittedName>
</protein>
<dbReference type="STRING" id="1121298.SAMN05444401_0582"/>
<sequence length="369" mass="40241">MNKYIKSLGAVLLSSALLLSGCASKGNDGEAKDGKKEKVKVGFIYVGPVGDGGYTYSHDQGRKYLEKELGVETVIKESVKEDKAEVEKVAQDMIEQGCNVIIGTSFGFHEGLLSKAKEHPELTFMHCSGYETSDNLGQYFGKIHEIMYLNGIVAAMKTKSNVLGFVGAFPIPEVIRNINAFTLGAQSVNPAIKVKVNWTNTWYNPATEKDAAVALIDAGADVIAQHQDTAGPQQAAEEKGKFSIGYNTDMSASAKKANLTSAVWNWGPYYVKQIKAVMDGSWKSEKYWGGINDNIVMQAPLTELVPEGAKEKVQKATEEIKSGKNKIFVGPLKDQKGNVKVAEGKTMSDEEVWQIDWFVEGVEGNIPKN</sequence>
<evidence type="ECO:0000313" key="4">
    <source>
        <dbReference type="EMBL" id="SHI41930.1"/>
    </source>
</evidence>
<feature type="signal peptide" evidence="2">
    <location>
        <begin position="1"/>
        <end position="25"/>
    </location>
</feature>
<dbReference type="AlphaFoldDB" id="A0A1M6AZN2"/>
<dbReference type="SUPFAM" id="SSF53822">
    <property type="entry name" value="Periplasmic binding protein-like I"/>
    <property type="match status" value="1"/>
</dbReference>
<dbReference type="InterPro" id="IPR003760">
    <property type="entry name" value="PnrA-like"/>
</dbReference>